<dbReference type="AlphaFoldDB" id="A0AAE5TW38"/>
<name>A0AAE5TW38_9HYPH</name>
<sequence length="245" mass="27100">MEKIMILKGGFTNYGQEIGVLMLDTAFPRPRGDIGNAYSYDFPVRYKTVKGAFATRIMGDHPDEDLIAPFITAAQELEAEGVRAITTSCGFLGPFQKKIASAVNIPVFTSALMQAPIINAMLPPGKIIGVFTERSSHMNDDHFKGVGWSMDDIPVQIQGMKADAEFPATYIIGRRTLDFSVLKEEMLEMTREFMATCPNPGAILFECTNMCPFSSFVAEESGLPVFDINTLINTFHLAANPRNYY</sequence>
<organism evidence="1 2">
    <name type="scientific">Rhizobium acidisoli</name>
    <dbReference type="NCBI Taxonomy" id="1538158"/>
    <lineage>
        <taxon>Bacteria</taxon>
        <taxon>Pseudomonadati</taxon>
        <taxon>Pseudomonadota</taxon>
        <taxon>Alphaproteobacteria</taxon>
        <taxon>Hyphomicrobiales</taxon>
        <taxon>Rhizobiaceae</taxon>
        <taxon>Rhizobium/Agrobacterium group</taxon>
        <taxon>Rhizobium</taxon>
    </lineage>
</organism>
<evidence type="ECO:0000313" key="2">
    <source>
        <dbReference type="Proteomes" id="UP000220927"/>
    </source>
</evidence>
<protein>
    <submittedName>
        <fullName evidence="1">Aspartate/glutamate racemase family protein</fullName>
    </submittedName>
</protein>
<dbReference type="NCBIfam" id="NF005679">
    <property type="entry name" value="PRK07475.1"/>
    <property type="match status" value="1"/>
</dbReference>
<dbReference type="KEGG" id="rad:CO657_10735"/>
<gene>
    <name evidence="1" type="ORF">CO657_10735</name>
</gene>
<keyword evidence="2" id="KW-1185">Reference proteome</keyword>
<proteinExistence type="predicted"/>
<reference evidence="1 2" key="1">
    <citation type="submission" date="2019-01" db="EMBL/GenBank/DDBJ databases">
        <title>Genomic insights into the origins and evolution of symbiotic genes in the Phaseolus vulgaris microsymbionts.</title>
        <authorList>
            <person name="Tong W."/>
        </authorList>
    </citation>
    <scope>NUCLEOTIDE SEQUENCE [LARGE SCALE GENOMIC DNA]</scope>
    <source>
        <strain evidence="1 2">FH23</strain>
    </source>
</reference>
<dbReference type="Proteomes" id="UP000220927">
    <property type="component" value="Chromosome"/>
</dbReference>
<evidence type="ECO:0000313" key="1">
    <source>
        <dbReference type="EMBL" id="QAS78517.1"/>
    </source>
</evidence>
<accession>A0AAE5TW38</accession>
<dbReference type="EMBL" id="CP034998">
    <property type="protein sequence ID" value="QAS78517.1"/>
    <property type="molecule type" value="Genomic_DNA"/>
</dbReference>